<dbReference type="PANTHER" id="PTHR31741:SF71">
    <property type="entry name" value="O-FUCOSYLTRANSFERASE FAMILY PROTEIN"/>
    <property type="match status" value="1"/>
</dbReference>
<evidence type="ECO:0000256" key="13">
    <source>
        <dbReference type="ARBA" id="ARBA00030350"/>
    </source>
</evidence>
<dbReference type="InterPro" id="IPR024709">
    <property type="entry name" value="FucosylTrfase_pln"/>
</dbReference>
<evidence type="ECO:0000256" key="4">
    <source>
        <dbReference type="ARBA" id="ARBA00022676"/>
    </source>
</evidence>
<dbReference type="Pfam" id="PF10250">
    <property type="entry name" value="O-FucT"/>
    <property type="match status" value="1"/>
</dbReference>
<organism evidence="16 17">
    <name type="scientific">Stephania yunnanensis</name>
    <dbReference type="NCBI Taxonomy" id="152371"/>
    <lineage>
        <taxon>Eukaryota</taxon>
        <taxon>Viridiplantae</taxon>
        <taxon>Streptophyta</taxon>
        <taxon>Embryophyta</taxon>
        <taxon>Tracheophyta</taxon>
        <taxon>Spermatophyta</taxon>
        <taxon>Magnoliopsida</taxon>
        <taxon>Ranunculales</taxon>
        <taxon>Menispermaceae</taxon>
        <taxon>Menispermoideae</taxon>
        <taxon>Cissampelideae</taxon>
        <taxon>Stephania</taxon>
    </lineage>
</organism>
<keyword evidence="10" id="KW-0325">Glycoprotein</keyword>
<evidence type="ECO:0000256" key="8">
    <source>
        <dbReference type="ARBA" id="ARBA00022989"/>
    </source>
</evidence>
<evidence type="ECO:0000256" key="14">
    <source>
        <dbReference type="SAM" id="MobiDB-lite"/>
    </source>
</evidence>
<reference evidence="16 17" key="1">
    <citation type="submission" date="2024-01" db="EMBL/GenBank/DDBJ databases">
        <title>Genome assemblies of Stephania.</title>
        <authorList>
            <person name="Yang L."/>
        </authorList>
    </citation>
    <scope>NUCLEOTIDE SEQUENCE [LARGE SCALE GENOMIC DNA]</scope>
    <source>
        <strain evidence="16">YNDBR</strain>
        <tissue evidence="16">Leaf</tissue>
    </source>
</reference>
<keyword evidence="12" id="KW-0119">Carbohydrate metabolism</keyword>
<evidence type="ECO:0000313" key="16">
    <source>
        <dbReference type="EMBL" id="KAK9081741.1"/>
    </source>
</evidence>
<comment type="similarity">
    <text evidence="3">Belongs to the glycosyltransferase GT106 family.</text>
</comment>
<dbReference type="InterPro" id="IPR019378">
    <property type="entry name" value="GDP-Fuc_O-FucTrfase"/>
</dbReference>
<comment type="caution">
    <text evidence="16">The sequence shown here is derived from an EMBL/GenBank/DDBJ whole genome shotgun (WGS) entry which is preliminary data.</text>
</comment>
<keyword evidence="11" id="KW-0294">Fucose metabolism</keyword>
<evidence type="ECO:0000256" key="10">
    <source>
        <dbReference type="ARBA" id="ARBA00023180"/>
    </source>
</evidence>
<evidence type="ECO:0000256" key="11">
    <source>
        <dbReference type="ARBA" id="ARBA00023253"/>
    </source>
</evidence>
<accession>A0AAP0DVH7</accession>
<keyword evidence="6 15" id="KW-0812">Transmembrane</keyword>
<keyword evidence="5" id="KW-0808">Transferase</keyword>
<evidence type="ECO:0000256" key="7">
    <source>
        <dbReference type="ARBA" id="ARBA00022968"/>
    </source>
</evidence>
<evidence type="ECO:0000256" key="5">
    <source>
        <dbReference type="ARBA" id="ARBA00022679"/>
    </source>
</evidence>
<feature type="region of interest" description="Disordered" evidence="14">
    <location>
        <begin position="1"/>
        <end position="20"/>
    </location>
</feature>
<dbReference type="EMBL" id="JBBNAF010000046">
    <property type="protein sequence ID" value="KAK9081741.1"/>
    <property type="molecule type" value="Genomic_DNA"/>
</dbReference>
<name>A0AAP0DVH7_9MAGN</name>
<keyword evidence="17" id="KW-1185">Reference proteome</keyword>
<proteinExistence type="inferred from homology"/>
<dbReference type="GO" id="GO:0005737">
    <property type="term" value="C:cytoplasm"/>
    <property type="evidence" value="ECO:0007669"/>
    <property type="project" value="TreeGrafter"/>
</dbReference>
<dbReference type="Proteomes" id="UP001420932">
    <property type="component" value="Unassembled WGS sequence"/>
</dbReference>
<sequence>MEEGKSGNSSSSGRKKKMKRGSRIISYSGGCESIRRCIILSICSIVAMIWAISLWYPLVTVVLDRGGFPLHHDQLPGPCDDDSIAAVVMPDPPPLPPLMVLMLWAVWCTIGYSTTLLHNGPNPNAAAAAAVVPVVVEPDPPLRARRKYKSNGFLRVSCNGGLNQMRSGICDMVTIARYLNLTLVVPRLDKTSFWSDTSDFKDIFDLEHFINSLRDEVRIVRALPRTKRNVSILSMPPRSWSSEQYYLTQILPLFRKHQVIFFTKTDTRIANNGIPVELQKLRCRVNYQALKFAPRIKDTGDKLISILKRSGSFIVLHLRYEMDMLSFSGCSRGCSAAEAAELTRKRYAISWWKEKEIDPEKKRQEGLCPFTPEETALILKGLGIDKNAWIYIAAGEIYGGERRLAGLCAEFPKLATKEMLLSEEDLQPFRNHSTQMAALDYMVSLASDVFIPTYYGNMAKLVEGHRRYLGFKTTYQLNRKGLVDLLDKFQSKNISWDEFSFQVKDMHEDRKGQAGRRTVLPLLPKEEDYFYANPYECLPD</sequence>
<evidence type="ECO:0000256" key="15">
    <source>
        <dbReference type="SAM" id="Phobius"/>
    </source>
</evidence>
<comment type="subcellular location">
    <subcellularLocation>
        <location evidence="1">Membrane</location>
        <topology evidence="1">Single-pass type II membrane protein</topology>
    </subcellularLocation>
</comment>
<evidence type="ECO:0000313" key="17">
    <source>
        <dbReference type="Proteomes" id="UP001420932"/>
    </source>
</evidence>
<dbReference type="GO" id="GO:0016020">
    <property type="term" value="C:membrane"/>
    <property type="evidence" value="ECO:0007669"/>
    <property type="project" value="UniProtKB-SubCell"/>
</dbReference>
<evidence type="ECO:0000256" key="3">
    <source>
        <dbReference type="ARBA" id="ARBA00007737"/>
    </source>
</evidence>
<feature type="transmembrane region" description="Helical" evidence="15">
    <location>
        <begin position="37"/>
        <end position="58"/>
    </location>
</feature>
<evidence type="ECO:0000256" key="1">
    <source>
        <dbReference type="ARBA" id="ARBA00004606"/>
    </source>
</evidence>
<keyword evidence="9 15" id="KW-0472">Membrane</keyword>
<keyword evidence="7" id="KW-0735">Signal-anchor</keyword>
<evidence type="ECO:0000256" key="9">
    <source>
        <dbReference type="ARBA" id="ARBA00023136"/>
    </source>
</evidence>
<evidence type="ECO:0000256" key="6">
    <source>
        <dbReference type="ARBA" id="ARBA00022692"/>
    </source>
</evidence>
<dbReference type="CDD" id="cd11299">
    <property type="entry name" value="O-FucT_plant"/>
    <property type="match status" value="1"/>
</dbReference>
<evidence type="ECO:0000256" key="12">
    <source>
        <dbReference type="ARBA" id="ARBA00023277"/>
    </source>
</evidence>
<dbReference type="PANTHER" id="PTHR31741">
    <property type="entry name" value="OS02G0726500 PROTEIN-RELATED"/>
    <property type="match status" value="1"/>
</dbReference>
<protein>
    <recommendedName>
        <fullName evidence="13">O-fucosyltransferase family protein</fullName>
    </recommendedName>
</protein>
<comment type="pathway">
    <text evidence="2">Glycan metabolism.</text>
</comment>
<dbReference type="GO" id="GO:0016757">
    <property type="term" value="F:glycosyltransferase activity"/>
    <property type="evidence" value="ECO:0007669"/>
    <property type="project" value="UniProtKB-KW"/>
</dbReference>
<keyword evidence="4" id="KW-0328">Glycosyltransferase</keyword>
<dbReference type="FunFam" id="3.40.50.11350:FF:000011">
    <property type="entry name" value="O-fucosyltransferase 28"/>
    <property type="match status" value="1"/>
</dbReference>
<evidence type="ECO:0000256" key="2">
    <source>
        <dbReference type="ARBA" id="ARBA00004881"/>
    </source>
</evidence>
<gene>
    <name evidence="16" type="ORF">Syun_031187</name>
</gene>
<dbReference type="GO" id="GO:0006004">
    <property type="term" value="P:fucose metabolic process"/>
    <property type="evidence" value="ECO:0007669"/>
    <property type="project" value="UniProtKB-KW"/>
</dbReference>
<dbReference type="AlphaFoldDB" id="A0AAP0DVH7"/>
<feature type="compositionally biased region" description="Low complexity" evidence="14">
    <location>
        <begin position="1"/>
        <end position="12"/>
    </location>
</feature>
<keyword evidence="8 15" id="KW-1133">Transmembrane helix</keyword>